<evidence type="ECO:0000313" key="3">
    <source>
        <dbReference type="Proteomes" id="UP001140272"/>
    </source>
</evidence>
<proteinExistence type="predicted"/>
<feature type="region of interest" description="Disordered" evidence="1">
    <location>
        <begin position="101"/>
        <end position="126"/>
    </location>
</feature>
<dbReference type="EMBL" id="JACKRN010001044">
    <property type="protein sequence ID" value="MCV7074217.1"/>
    <property type="molecule type" value="Genomic_DNA"/>
</dbReference>
<dbReference type="AlphaFoldDB" id="A0A9X3BS42"/>
<reference evidence="2" key="1">
    <citation type="submission" date="2020-07" db="EMBL/GenBank/DDBJ databases">
        <authorList>
            <person name="Pettersson B.M.F."/>
            <person name="Behra P.R.K."/>
            <person name="Ramesh M."/>
            <person name="Das S."/>
            <person name="Dasgupta S."/>
            <person name="Kirsebom L.A."/>
        </authorList>
    </citation>
    <scope>NUCLEOTIDE SEQUENCE</scope>
    <source>
        <strain evidence="2">DSM 45406</strain>
    </source>
</reference>
<organism evidence="2 3">
    <name type="scientific">Mycolicibacterium rufum</name>
    <dbReference type="NCBI Taxonomy" id="318424"/>
    <lineage>
        <taxon>Bacteria</taxon>
        <taxon>Bacillati</taxon>
        <taxon>Actinomycetota</taxon>
        <taxon>Actinomycetes</taxon>
        <taxon>Mycobacteriales</taxon>
        <taxon>Mycobacteriaceae</taxon>
        <taxon>Mycolicibacterium</taxon>
    </lineage>
</organism>
<evidence type="ECO:0000256" key="1">
    <source>
        <dbReference type="SAM" id="MobiDB-lite"/>
    </source>
</evidence>
<dbReference type="Proteomes" id="UP001140272">
    <property type="component" value="Unassembled WGS sequence"/>
</dbReference>
<protein>
    <submittedName>
        <fullName evidence="2">Uncharacterized protein</fullName>
    </submittedName>
</protein>
<name>A0A9X3BS42_9MYCO</name>
<comment type="caution">
    <text evidence="2">The sequence shown here is derived from an EMBL/GenBank/DDBJ whole genome shotgun (WGS) entry which is preliminary data.</text>
</comment>
<accession>A0A9X3BS42</accession>
<gene>
    <name evidence="2" type="ORF">H7H73_32040</name>
</gene>
<evidence type="ECO:0000313" key="2">
    <source>
        <dbReference type="EMBL" id="MCV7074217.1"/>
    </source>
</evidence>
<reference evidence="2" key="2">
    <citation type="journal article" date="2022" name="BMC Genomics">
        <title>Comparative genome analysis of mycobacteria focusing on tRNA and non-coding RNA.</title>
        <authorList>
            <person name="Behra P.R.K."/>
            <person name="Pettersson B.M.F."/>
            <person name="Ramesh M."/>
            <person name="Das S."/>
            <person name="Dasgupta S."/>
            <person name="Kirsebom L.A."/>
        </authorList>
    </citation>
    <scope>NUCLEOTIDE SEQUENCE</scope>
    <source>
        <strain evidence="2">DSM 45406</strain>
    </source>
</reference>
<sequence>MRDLTVSLADPSPLPLIDRVLIRPSHAPDLLVAWSAVAAVQQGTLSLAGDAAGFAIGALSDALDDDEILLGRDVLDTQVVDIAEQRLARVATYPRRPERRLCSGLSRAGGDVGSARKSPQYMDYRR</sequence>